<dbReference type="OrthoDB" id="9806835at2"/>
<name>A0A1Y1SYC7_9FLAO</name>
<evidence type="ECO:0000256" key="4">
    <source>
        <dbReference type="PROSITE-ProRule" id="PRU01248"/>
    </source>
</evidence>
<keyword evidence="2 4" id="KW-0238">DNA-binding</keyword>
<reference evidence="6 7" key="1">
    <citation type="submission" date="2013-04" db="EMBL/GenBank/DDBJ databases">
        <title>Zunongwangia sp. 22II14-10F7 Genome Sequencing.</title>
        <authorList>
            <person name="Lai Q."/>
            <person name="Shao Z."/>
        </authorList>
    </citation>
    <scope>NUCLEOTIDE SEQUENCE [LARGE SCALE GENOMIC DNA]</scope>
    <source>
        <strain evidence="6 7">22II14-10F7</strain>
    </source>
</reference>
<feature type="domain" description="Core-binding (CB)" evidence="5">
    <location>
        <begin position="124"/>
        <end position="219"/>
    </location>
</feature>
<dbReference type="STRING" id="1185767.IIF7_18939"/>
<dbReference type="Gene3D" id="1.10.443.10">
    <property type="entry name" value="Intergrase catalytic core"/>
    <property type="match status" value="1"/>
</dbReference>
<dbReference type="GO" id="GO:0006310">
    <property type="term" value="P:DNA recombination"/>
    <property type="evidence" value="ECO:0007669"/>
    <property type="project" value="UniProtKB-KW"/>
</dbReference>
<evidence type="ECO:0000259" key="5">
    <source>
        <dbReference type="PROSITE" id="PS51900"/>
    </source>
</evidence>
<dbReference type="GO" id="GO:0003677">
    <property type="term" value="F:DNA binding"/>
    <property type="evidence" value="ECO:0007669"/>
    <property type="project" value="UniProtKB-UniRule"/>
</dbReference>
<dbReference type="PROSITE" id="PS51900">
    <property type="entry name" value="CB"/>
    <property type="match status" value="1"/>
</dbReference>
<keyword evidence="1" id="KW-0229">DNA integration</keyword>
<proteinExistence type="predicted"/>
<dbReference type="InterPro" id="IPR002104">
    <property type="entry name" value="Integrase_catalytic"/>
</dbReference>
<dbReference type="Proteomes" id="UP000192746">
    <property type="component" value="Unassembled WGS sequence"/>
</dbReference>
<dbReference type="AlphaFoldDB" id="A0A1Y1SYC7"/>
<dbReference type="RefSeq" id="WP_084843254.1">
    <property type="nucleotide sequence ID" value="NZ_ARYN01000025.1"/>
</dbReference>
<dbReference type="InterPro" id="IPR013762">
    <property type="entry name" value="Integrase-like_cat_sf"/>
</dbReference>
<organism evidence="6 7">
    <name type="scientific">Zunongwangia atlantica 22II14-10F7</name>
    <dbReference type="NCBI Taxonomy" id="1185767"/>
    <lineage>
        <taxon>Bacteria</taxon>
        <taxon>Pseudomonadati</taxon>
        <taxon>Bacteroidota</taxon>
        <taxon>Flavobacteriia</taxon>
        <taxon>Flavobacteriales</taxon>
        <taxon>Flavobacteriaceae</taxon>
        <taxon>Zunongwangia</taxon>
    </lineage>
</organism>
<dbReference type="SUPFAM" id="SSF56349">
    <property type="entry name" value="DNA breaking-rejoining enzymes"/>
    <property type="match status" value="1"/>
</dbReference>
<gene>
    <name evidence="6" type="ORF">IIF7_18939</name>
</gene>
<evidence type="ECO:0000256" key="1">
    <source>
        <dbReference type="ARBA" id="ARBA00022908"/>
    </source>
</evidence>
<evidence type="ECO:0000313" key="7">
    <source>
        <dbReference type="Proteomes" id="UP000192746"/>
    </source>
</evidence>
<accession>A0A1Y1SYC7</accession>
<dbReference type="Gene3D" id="1.10.150.130">
    <property type="match status" value="1"/>
</dbReference>
<dbReference type="EMBL" id="ARYN01000025">
    <property type="protein sequence ID" value="ORL43758.1"/>
    <property type="molecule type" value="Genomic_DNA"/>
</dbReference>
<dbReference type="InterPro" id="IPR010998">
    <property type="entry name" value="Integrase_recombinase_N"/>
</dbReference>
<keyword evidence="7" id="KW-1185">Reference proteome</keyword>
<protein>
    <recommendedName>
        <fullName evidence="5">Core-binding (CB) domain-containing protein</fullName>
    </recommendedName>
</protein>
<evidence type="ECO:0000256" key="3">
    <source>
        <dbReference type="ARBA" id="ARBA00023172"/>
    </source>
</evidence>
<keyword evidence="3" id="KW-0233">DNA recombination</keyword>
<dbReference type="InterPro" id="IPR044068">
    <property type="entry name" value="CB"/>
</dbReference>
<evidence type="ECO:0000256" key="2">
    <source>
        <dbReference type="ARBA" id="ARBA00023125"/>
    </source>
</evidence>
<evidence type="ECO:0000313" key="6">
    <source>
        <dbReference type="EMBL" id="ORL43758.1"/>
    </source>
</evidence>
<dbReference type="Pfam" id="PF00589">
    <property type="entry name" value="Phage_integrase"/>
    <property type="match status" value="1"/>
</dbReference>
<dbReference type="InterPro" id="IPR011010">
    <property type="entry name" value="DNA_brk_join_enz"/>
</dbReference>
<dbReference type="GO" id="GO:0015074">
    <property type="term" value="P:DNA integration"/>
    <property type="evidence" value="ECO:0007669"/>
    <property type="project" value="UniProtKB-KW"/>
</dbReference>
<comment type="caution">
    <text evidence="6">The sequence shown here is derived from an EMBL/GenBank/DDBJ whole genome shotgun (WGS) entry which is preliminary data.</text>
</comment>
<sequence>MKNKDKNEIVPRNVPRNSVIELEISMAKKRYSTPKLYIPRVNGKPTVAPGKRWYVYIHWRSDPDGSLDRKFTFTKKINRLKTVKERRAAGKHLASILSLALERGWVPDTEERKSKKAKHRGPQMTLATAMEYAYKIKLKSGKKESTLNGYEFHMNRFLQWAKENGYYGADPARFGIDHFYEFLDWLRFDYVNEQTGKEVSGSSVNNHKSSLSALFTTMKNERLIPYNFIKDIPNVESDPVNNKAFTMEELRIIKEELEKTDPYLKNYVSFVIYSLLRPLEICRLKVKDINTKNWLLQVETKTDDLSVRRVIEKLKPTIKEMELQNSPPSYTLFTNQNKPADWDVSLKSKADHFGKRFREVKTRLGFGREYGIYSCRHTAIMNLYNSLVDEGKGEMEILFQLMPITQHKSIAGIKNYLRKHKKSIPPDHSNIFTLDF</sequence>